<evidence type="ECO:0000313" key="1">
    <source>
        <dbReference type="EMBL" id="GCL69270.1"/>
    </source>
</evidence>
<evidence type="ECO:0008006" key="3">
    <source>
        <dbReference type="Google" id="ProtNLM"/>
    </source>
</evidence>
<proteinExistence type="predicted"/>
<comment type="caution">
    <text evidence="1">The sequence shown here is derived from an EMBL/GenBank/DDBJ whole genome shotgun (WGS) entry which is preliminary data.</text>
</comment>
<dbReference type="EMBL" id="BJCR01000029">
    <property type="protein sequence ID" value="GCL69270.1"/>
    <property type="molecule type" value="Genomic_DNA"/>
</dbReference>
<protein>
    <recommendedName>
        <fullName evidence="3">CRISPR-associated protein</fullName>
    </recommendedName>
</protein>
<accession>A0A480B7L5</accession>
<evidence type="ECO:0000313" key="2">
    <source>
        <dbReference type="Proteomes" id="UP000303581"/>
    </source>
</evidence>
<name>A0A480B7L5_9FIRM</name>
<organism evidence="1 2">
    <name type="scientific">Veillonella tobetsuensis</name>
    <dbReference type="NCBI Taxonomy" id="1110546"/>
    <lineage>
        <taxon>Bacteria</taxon>
        <taxon>Bacillati</taxon>
        <taxon>Bacillota</taxon>
        <taxon>Negativicutes</taxon>
        <taxon>Veillonellales</taxon>
        <taxon>Veillonellaceae</taxon>
        <taxon>Veillonella</taxon>
    </lineage>
</organism>
<dbReference type="Proteomes" id="UP000303581">
    <property type="component" value="Unassembled WGS sequence"/>
</dbReference>
<sequence length="726" mass="83919">MAIHNIFLTFLSMVTNTSVKRVTNEDIDDSIRDVITTNETALKYVLFHGWKKEATAHISFDKIFLLCTDGVMESKESAPSSYDIFIDQMIKFYNDKQQDVETFTESIVSVPCGADLDNIDQIKASIIDVSKRILEFKSSIDMNRDTVHLYMDTTGGPRNAAMILLVISRMMAYHGIVVEDMYYSGYTRVKDAPDQIKVHRVLDIYNLFDIVAGFEEFKLYGSAKKLNAHFKPNEIDRVEQDSHSNEEEAELNDENYNSAIHDLLAAMDSFSEAINISSRGSFENSIKRLDESLALVRSTANDTSSGKDFDQDLVELLQDPIEQSYDSLLECHRNNTPDELTYIDWCLDHDYLQQALTLFCEYVPEYAIEKGIIVYDADTFYKYYQQNQVDKDKKILQAAIKSWNRAGNTISFTKFYNTVKSNSDKSVTDTDLRSMPMRLFNTINEARANGLATIKNDGKNQVSPYIDKEIRSYITCVIKEKKRLSYIEKNSTQQKERIHSFINKETEKLFQKCESLLNQYYFSLHVQDEKYAENYTLKEWIVFLKEILKDSHKILLFNNVGSSLRRNIIADTLNKEVYQKYVACDLDSGLITMKNSTELAYNAICNALLDNITHIHKDKQYKNLILHQLPLQDDTSIVYAEQLLSHRGRDSKETALFNVPGVSIPHTDFESVRNTLIFIEQYFEIKKARNDSNHANKEMLCKYTTSKELHREMRKCVELARQLSRK</sequence>
<gene>
    <name evidence="1" type="ORF">PAGU1579_10390</name>
</gene>
<keyword evidence="2" id="KW-1185">Reference proteome</keyword>
<dbReference type="AlphaFoldDB" id="A0A480B7L5"/>
<reference evidence="1 2" key="1">
    <citation type="submission" date="2019-03" db="EMBL/GenBank/DDBJ databases">
        <title>Draft genome sequences of two Veillonella tobetsuensis clinical isolates from intraoperative bronchial fluids of elderly patients with pulmonary carcinoma.</title>
        <authorList>
            <person name="Akiyama T."/>
        </authorList>
    </citation>
    <scope>NUCLEOTIDE SEQUENCE [LARGE SCALE GENOMIC DNA]</scope>
    <source>
        <strain evidence="1 2">PAGU 1579</strain>
    </source>
</reference>
<dbReference type="RefSeq" id="WP_137661983.1">
    <property type="nucleotide sequence ID" value="NZ_BJCR01000029.1"/>
</dbReference>